<accession>A0A0D9WA44</accession>
<evidence type="ECO:0000256" key="2">
    <source>
        <dbReference type="ARBA" id="ARBA00022472"/>
    </source>
</evidence>
<dbReference type="AlphaFoldDB" id="A0A0D9WA44"/>
<evidence type="ECO:0000256" key="1">
    <source>
        <dbReference type="ARBA" id="ARBA00007692"/>
    </source>
</evidence>
<reference evidence="5" key="2">
    <citation type="submission" date="2013-12" db="EMBL/GenBank/DDBJ databases">
        <authorList>
            <person name="Yu Y."/>
            <person name="Lee S."/>
            <person name="de Baynast K."/>
            <person name="Wissotski M."/>
            <person name="Liu L."/>
            <person name="Talag J."/>
            <person name="Goicoechea J."/>
            <person name="Angelova A."/>
            <person name="Jetty R."/>
            <person name="Kudrna D."/>
            <person name="Golser W."/>
            <person name="Rivera L."/>
            <person name="Zhang J."/>
            <person name="Wing R."/>
        </authorList>
    </citation>
    <scope>NUCLEOTIDE SEQUENCE</scope>
</reference>
<dbReference type="Pfam" id="PF02536">
    <property type="entry name" value="mTERF"/>
    <property type="match status" value="1"/>
</dbReference>
<dbReference type="GO" id="GO:0006353">
    <property type="term" value="P:DNA-templated transcription termination"/>
    <property type="evidence" value="ECO:0007669"/>
    <property type="project" value="UniProtKB-KW"/>
</dbReference>
<keyword evidence="2" id="KW-0806">Transcription termination</keyword>
<evidence type="ECO:0000256" key="3">
    <source>
        <dbReference type="ARBA" id="ARBA00022946"/>
    </source>
</evidence>
<dbReference type="SMART" id="SM00733">
    <property type="entry name" value="Mterf"/>
    <property type="match status" value="5"/>
</dbReference>
<keyword evidence="2" id="KW-0804">Transcription</keyword>
<dbReference type="InterPro" id="IPR038538">
    <property type="entry name" value="MTERF_sf"/>
</dbReference>
<reference evidence="4 5" key="1">
    <citation type="submission" date="2012-08" db="EMBL/GenBank/DDBJ databases">
        <title>Oryza genome evolution.</title>
        <authorList>
            <person name="Wing R.A."/>
        </authorList>
    </citation>
    <scope>NUCLEOTIDE SEQUENCE</scope>
</reference>
<evidence type="ECO:0000313" key="4">
    <source>
        <dbReference type="EnsemblPlants" id="LPERR04G22460.1"/>
    </source>
</evidence>
<keyword evidence="3" id="KW-0809">Transit peptide</keyword>
<keyword evidence="2" id="KW-0805">Transcription regulation</keyword>
<dbReference type="Proteomes" id="UP000032180">
    <property type="component" value="Chromosome 4"/>
</dbReference>
<dbReference type="Gene3D" id="1.25.70.10">
    <property type="entry name" value="Transcription termination factor 3, mitochondrial"/>
    <property type="match status" value="1"/>
</dbReference>
<name>A0A0D9WA44_9ORYZ</name>
<protein>
    <submittedName>
        <fullName evidence="4">Uncharacterized protein</fullName>
    </submittedName>
</protein>
<dbReference type="FunFam" id="1.25.70.10:FF:000001">
    <property type="entry name" value="Mitochondrial transcription termination factor-like"/>
    <property type="match status" value="1"/>
</dbReference>
<dbReference type="HOGENOM" id="CLU_034145_1_3_1"/>
<dbReference type="PANTHER" id="PTHR13068:SF242">
    <property type="entry name" value="OS04G0637500 PROTEIN"/>
    <property type="match status" value="1"/>
</dbReference>
<dbReference type="GO" id="GO:0003676">
    <property type="term" value="F:nucleic acid binding"/>
    <property type="evidence" value="ECO:0007669"/>
    <property type="project" value="InterPro"/>
</dbReference>
<dbReference type="InterPro" id="IPR003690">
    <property type="entry name" value="MTERF"/>
</dbReference>
<proteinExistence type="inferred from homology"/>
<comment type="similarity">
    <text evidence="1">Belongs to the mTERF family.</text>
</comment>
<sequence length="413" mass="46347">MAALRRLAVAGRVLLHRAPSLPPPRPTPPDFLSSKSRIRLLLGHRFSTSSPTPPHFMAQYLVSKCSFSQEAAAAAAPKFSHLDSTSRPDSVLAFLRSQGLTRAQVRAVVACKPMLLLSDVEATLQPKFRAVSALGLSRADVAVLFALYPPALTFGIHTNLLPRIVFWLDFLGSERLLMKWLNKTWLLGYSVDVLLRNLSTLRSLGVPERRITNTLRLQPTVIMQSTAKFQSLLGRVEACGIPPSSGMYMWALFALHNVSESAFQAKKAAVMSATGCTEEEFASMFRRGPCFMFMSAELLRKKVEFLMAKAGCNVKNFVNSPVMLTLSLSKRMIPRCRVIDILRSRGMDIGKTTTMRGVIRSTEAKFVERYILRYKEQVPELLEMYPIRHEVLKQYPPRPRHGNVKGQLTEKKR</sequence>
<dbReference type="Gramene" id="LPERR04G22460.1">
    <property type="protein sequence ID" value="LPERR04G22460.1"/>
    <property type="gene ID" value="LPERR04G22460"/>
</dbReference>
<dbReference type="eggNOG" id="KOG1267">
    <property type="taxonomic scope" value="Eukaryota"/>
</dbReference>
<dbReference type="EnsemblPlants" id="LPERR04G22460.1">
    <property type="protein sequence ID" value="LPERR04G22460.1"/>
    <property type="gene ID" value="LPERR04G22460"/>
</dbReference>
<keyword evidence="5" id="KW-1185">Reference proteome</keyword>
<reference evidence="4" key="3">
    <citation type="submission" date="2015-04" db="UniProtKB">
        <authorList>
            <consortium name="EnsemblPlants"/>
        </authorList>
    </citation>
    <scope>IDENTIFICATION</scope>
</reference>
<dbReference type="STRING" id="77586.A0A0D9WA44"/>
<evidence type="ECO:0000313" key="5">
    <source>
        <dbReference type="Proteomes" id="UP000032180"/>
    </source>
</evidence>
<organism evidence="4 5">
    <name type="scientific">Leersia perrieri</name>
    <dbReference type="NCBI Taxonomy" id="77586"/>
    <lineage>
        <taxon>Eukaryota</taxon>
        <taxon>Viridiplantae</taxon>
        <taxon>Streptophyta</taxon>
        <taxon>Embryophyta</taxon>
        <taxon>Tracheophyta</taxon>
        <taxon>Spermatophyta</taxon>
        <taxon>Magnoliopsida</taxon>
        <taxon>Liliopsida</taxon>
        <taxon>Poales</taxon>
        <taxon>Poaceae</taxon>
        <taxon>BOP clade</taxon>
        <taxon>Oryzoideae</taxon>
        <taxon>Oryzeae</taxon>
        <taxon>Oryzinae</taxon>
        <taxon>Leersia</taxon>
    </lineage>
</organism>
<dbReference type="PANTHER" id="PTHR13068">
    <property type="entry name" value="CGI-12 PROTEIN-RELATED"/>
    <property type="match status" value="1"/>
</dbReference>